<dbReference type="PROSITE" id="PS51257">
    <property type="entry name" value="PROKAR_LIPOPROTEIN"/>
    <property type="match status" value="1"/>
</dbReference>
<evidence type="ECO:0000313" key="7">
    <source>
        <dbReference type="EMBL" id="QBE47543.1"/>
    </source>
</evidence>
<keyword evidence="5" id="KW-0732">Signal</keyword>
<dbReference type="Pfam" id="PF04069">
    <property type="entry name" value="OpuAC"/>
    <property type="match status" value="1"/>
</dbReference>
<dbReference type="PANTHER" id="PTHR47737:SF1">
    <property type="entry name" value="GLYCINE BETAINE_PROLINE BETAINE TRANSPORT SYSTEM PERMEASE PROTEIN PROW"/>
    <property type="match status" value="1"/>
</dbReference>
<keyword evidence="8" id="KW-1185">Reference proteome</keyword>
<feature type="signal peptide" evidence="5">
    <location>
        <begin position="1"/>
        <end position="20"/>
    </location>
</feature>
<evidence type="ECO:0000256" key="3">
    <source>
        <dbReference type="ARBA" id="ARBA00022475"/>
    </source>
</evidence>
<feature type="domain" description="ABC-type glycine betaine transport system substrate-binding" evidence="6">
    <location>
        <begin position="39"/>
        <end position="288"/>
    </location>
</feature>
<dbReference type="OrthoDB" id="9787902at2"/>
<dbReference type="SUPFAM" id="SSF53850">
    <property type="entry name" value="Periplasmic binding protein-like II"/>
    <property type="match status" value="1"/>
</dbReference>
<dbReference type="GO" id="GO:0005275">
    <property type="term" value="F:amine transmembrane transporter activity"/>
    <property type="evidence" value="ECO:0007669"/>
    <property type="project" value="TreeGrafter"/>
</dbReference>
<dbReference type="GO" id="GO:0015226">
    <property type="term" value="F:carnitine transmembrane transporter activity"/>
    <property type="evidence" value="ECO:0007669"/>
    <property type="project" value="TreeGrafter"/>
</dbReference>
<evidence type="ECO:0000313" key="8">
    <source>
        <dbReference type="Proteomes" id="UP000289260"/>
    </source>
</evidence>
<dbReference type="Proteomes" id="UP000289260">
    <property type="component" value="Chromosome"/>
</dbReference>
<dbReference type="RefSeq" id="WP_130108701.1">
    <property type="nucleotide sequence ID" value="NZ_CP035806.1"/>
</dbReference>
<dbReference type="EMBL" id="CP035806">
    <property type="protein sequence ID" value="QBE47543.1"/>
    <property type="molecule type" value="Genomic_DNA"/>
</dbReference>
<dbReference type="CDD" id="cd13639">
    <property type="entry name" value="PBP2_OpuAC_like"/>
    <property type="match status" value="1"/>
</dbReference>
<keyword evidence="2" id="KW-0813">Transport</keyword>
<dbReference type="GO" id="GO:0043190">
    <property type="term" value="C:ATP-binding cassette (ABC) transporter complex"/>
    <property type="evidence" value="ECO:0007669"/>
    <property type="project" value="InterPro"/>
</dbReference>
<dbReference type="Gene3D" id="3.40.190.10">
    <property type="entry name" value="Periplasmic binding protein-like II"/>
    <property type="match status" value="1"/>
</dbReference>
<comment type="subcellular location">
    <subcellularLocation>
        <location evidence="1">Cell membrane</location>
    </subcellularLocation>
</comment>
<dbReference type="GO" id="GO:0031460">
    <property type="term" value="P:glycine betaine transport"/>
    <property type="evidence" value="ECO:0007669"/>
    <property type="project" value="TreeGrafter"/>
</dbReference>
<dbReference type="KEGG" id="ltr:EVS81_00770"/>
<protein>
    <submittedName>
        <fullName evidence="7">Glycine betaine ABC transporter substrate-binding protein</fullName>
    </submittedName>
</protein>
<proteinExistence type="predicted"/>
<evidence type="ECO:0000256" key="4">
    <source>
        <dbReference type="ARBA" id="ARBA00023136"/>
    </source>
</evidence>
<accession>A0A4P6KBR7</accession>
<keyword evidence="4" id="KW-0472">Membrane</keyword>
<dbReference type="AlphaFoldDB" id="A0A4P6KBR7"/>
<evidence type="ECO:0000259" key="6">
    <source>
        <dbReference type="Pfam" id="PF04069"/>
    </source>
</evidence>
<dbReference type="InterPro" id="IPR007210">
    <property type="entry name" value="ABC_Gly_betaine_transp_sub-bd"/>
</dbReference>
<dbReference type="PANTHER" id="PTHR47737">
    <property type="entry name" value="GLYCINE BETAINE/PROLINE BETAINE TRANSPORT SYSTEM PERMEASE PROTEIN PROW"/>
    <property type="match status" value="1"/>
</dbReference>
<dbReference type="GO" id="GO:0015871">
    <property type="term" value="P:choline transport"/>
    <property type="evidence" value="ECO:0007669"/>
    <property type="project" value="TreeGrafter"/>
</dbReference>
<sequence length="300" mass="32077">MKKKMTGFLALVAASGLALTACSSDGAGDGGESGGEAKDTITLGYIDGWTDGQSMTYLVANQLEKLDYDVEIQPLTDNGPMYAGLANGDIDIWASAWPEVTQASYWEEFGDDLESHSVWYDNAVLTIAVPSYSSIDSMEDLAGNADMFGNEIIGIEPGAGLTEVTETSMMPAYGLDDWTLATSSTAAMLTVLGDAIDNQEEVVVTLWRPFWAYSSYDLKDLEDPKGAMGDPEGLHIISPAGFGEEHPEIAELLEGIQLSDDAYGALESLITSDEYVDDSEGAVEAWLADHSDAFSTIVTE</sequence>
<reference evidence="7 8" key="1">
    <citation type="submission" date="2019-02" db="EMBL/GenBank/DDBJ databases">
        <authorList>
            <person name="Sun L."/>
            <person name="Pan D."/>
            <person name="Wu X."/>
        </authorList>
    </citation>
    <scope>NUCLEOTIDE SEQUENCE [LARGE SCALE GENOMIC DNA]</scope>
    <source>
        <strain evidence="7 8">JW-1</strain>
    </source>
</reference>
<organism evidence="7 8">
    <name type="scientific">Leucobacter triazinivorans</name>
    <dbReference type="NCBI Taxonomy" id="1784719"/>
    <lineage>
        <taxon>Bacteria</taxon>
        <taxon>Bacillati</taxon>
        <taxon>Actinomycetota</taxon>
        <taxon>Actinomycetes</taxon>
        <taxon>Micrococcales</taxon>
        <taxon>Microbacteriaceae</taxon>
        <taxon>Leucobacter</taxon>
    </lineage>
</organism>
<evidence type="ECO:0000256" key="2">
    <source>
        <dbReference type="ARBA" id="ARBA00022448"/>
    </source>
</evidence>
<name>A0A4P6KBR7_9MICO</name>
<evidence type="ECO:0000256" key="5">
    <source>
        <dbReference type="SAM" id="SignalP"/>
    </source>
</evidence>
<keyword evidence="3" id="KW-1003">Cell membrane</keyword>
<evidence type="ECO:0000256" key="1">
    <source>
        <dbReference type="ARBA" id="ARBA00004236"/>
    </source>
</evidence>
<dbReference type="Gene3D" id="3.40.190.100">
    <property type="entry name" value="Glycine betaine-binding periplasmic protein, domain 2"/>
    <property type="match status" value="1"/>
</dbReference>
<gene>
    <name evidence="7" type="ORF">EVS81_00770</name>
</gene>
<feature type="chain" id="PRO_5038459256" evidence="5">
    <location>
        <begin position="21"/>
        <end position="300"/>
    </location>
</feature>